<organism evidence="2 3">
    <name type="scientific">Duganella aquatilis</name>
    <dbReference type="NCBI Taxonomy" id="2666082"/>
    <lineage>
        <taxon>Bacteria</taxon>
        <taxon>Pseudomonadati</taxon>
        <taxon>Pseudomonadota</taxon>
        <taxon>Betaproteobacteria</taxon>
        <taxon>Burkholderiales</taxon>
        <taxon>Oxalobacteraceae</taxon>
        <taxon>Telluria group</taxon>
        <taxon>Duganella</taxon>
    </lineage>
</organism>
<dbReference type="GO" id="GO:0004113">
    <property type="term" value="F:2',3'-cyclic-nucleotide 3'-phosphodiesterase activity"/>
    <property type="evidence" value="ECO:0007669"/>
    <property type="project" value="InterPro"/>
</dbReference>
<dbReference type="GO" id="GO:0008664">
    <property type="term" value="F:RNA 2',3'-cyclic 3'-phosphodiesterase activity"/>
    <property type="evidence" value="ECO:0007669"/>
    <property type="project" value="InterPro"/>
</dbReference>
<name>A0A844CS86_9BURK</name>
<keyword evidence="2" id="KW-0436">Ligase</keyword>
<protein>
    <submittedName>
        <fullName evidence="2">2'-5' RNA ligase</fullName>
    </submittedName>
</protein>
<accession>A0A844CS86</accession>
<reference evidence="2 3" key="1">
    <citation type="submission" date="2019-11" db="EMBL/GenBank/DDBJ databases">
        <title>Novel species isolated from a subtropical stream in China.</title>
        <authorList>
            <person name="Lu H."/>
        </authorList>
    </citation>
    <scope>NUCLEOTIDE SEQUENCE [LARGE SCALE GENOMIC DNA]</scope>
    <source>
        <strain evidence="2 3">FT26W</strain>
    </source>
</reference>
<gene>
    <name evidence="2" type="ORF">GJ698_01670</name>
</gene>
<dbReference type="Proteomes" id="UP000439986">
    <property type="component" value="Unassembled WGS sequence"/>
</dbReference>
<dbReference type="Gene3D" id="3.90.1140.10">
    <property type="entry name" value="Cyclic phosphodiesterase"/>
    <property type="match status" value="1"/>
</dbReference>
<dbReference type="Pfam" id="PF13563">
    <property type="entry name" value="2_5_RNA_ligase2"/>
    <property type="match status" value="1"/>
</dbReference>
<sequence>MSQQASLFDFEPPPKLTDRIFFAIVPDAEAIAGIGALTAELKAHHGMQGRPIADAKLHCTLCNLGDFAGMPDALLARASAAAAQVAAATPPFKVSFNSAKTFINGARNRPFVLTGDDGVVGVTALYRHLAGALLKAGIAGNPHSYTPHVTMLYDDVTAAPQDVRPVEWTVRELVLLHSHIGQARPYNVLASFRMPSA</sequence>
<dbReference type="SUPFAM" id="SSF55144">
    <property type="entry name" value="LigT-like"/>
    <property type="match status" value="1"/>
</dbReference>
<dbReference type="InterPro" id="IPR004175">
    <property type="entry name" value="RNA_CPDase"/>
</dbReference>
<evidence type="ECO:0000256" key="1">
    <source>
        <dbReference type="ARBA" id="ARBA00022801"/>
    </source>
</evidence>
<comment type="caution">
    <text evidence="2">The sequence shown here is derived from an EMBL/GenBank/DDBJ whole genome shotgun (WGS) entry which is preliminary data.</text>
</comment>
<proteinExistence type="predicted"/>
<evidence type="ECO:0000313" key="2">
    <source>
        <dbReference type="EMBL" id="MRW82798.1"/>
    </source>
</evidence>
<dbReference type="PANTHER" id="PTHR35561">
    <property type="entry name" value="RNA 2',3'-CYCLIC PHOSPHODIESTERASE"/>
    <property type="match status" value="1"/>
</dbReference>
<dbReference type="RefSeq" id="WP_154355838.1">
    <property type="nucleotide sequence ID" value="NZ_WKJL01000001.1"/>
</dbReference>
<evidence type="ECO:0000313" key="3">
    <source>
        <dbReference type="Proteomes" id="UP000439986"/>
    </source>
</evidence>
<keyword evidence="3" id="KW-1185">Reference proteome</keyword>
<dbReference type="InterPro" id="IPR009097">
    <property type="entry name" value="Cyclic_Pdiesterase"/>
</dbReference>
<dbReference type="GO" id="GO:0016874">
    <property type="term" value="F:ligase activity"/>
    <property type="evidence" value="ECO:0007669"/>
    <property type="project" value="UniProtKB-KW"/>
</dbReference>
<keyword evidence="1" id="KW-0378">Hydrolase</keyword>
<dbReference type="PANTHER" id="PTHR35561:SF1">
    <property type="entry name" value="RNA 2',3'-CYCLIC PHOSPHODIESTERASE"/>
    <property type="match status" value="1"/>
</dbReference>
<dbReference type="EMBL" id="WKJL01000001">
    <property type="protein sequence ID" value="MRW82798.1"/>
    <property type="molecule type" value="Genomic_DNA"/>
</dbReference>
<dbReference type="AlphaFoldDB" id="A0A844CS86"/>